<dbReference type="EMBL" id="PYGC01000006">
    <property type="protein sequence ID" value="PSK82351.1"/>
    <property type="molecule type" value="Genomic_DNA"/>
</dbReference>
<feature type="domain" description="3-hydroxyisobutyrate dehydrogenase-like NAD-binding" evidence="5">
    <location>
        <begin position="164"/>
        <end position="283"/>
    </location>
</feature>
<dbReference type="GO" id="GO:0016054">
    <property type="term" value="P:organic acid catabolic process"/>
    <property type="evidence" value="ECO:0007669"/>
    <property type="project" value="UniProtKB-ARBA"/>
</dbReference>
<dbReference type="InterPro" id="IPR015815">
    <property type="entry name" value="HIBADH-related"/>
</dbReference>
<evidence type="ECO:0000313" key="7">
    <source>
        <dbReference type="EMBL" id="PSK82351.1"/>
    </source>
</evidence>
<dbReference type="PANTHER" id="PTHR43580:SF2">
    <property type="entry name" value="CYTOKINE-LIKE NUCLEAR FACTOR N-PAC"/>
    <property type="match status" value="1"/>
</dbReference>
<dbReference type="InterPro" id="IPR013328">
    <property type="entry name" value="6PGD_dom2"/>
</dbReference>
<dbReference type="InterPro" id="IPR006115">
    <property type="entry name" value="6PGDH_NADP-bd"/>
</dbReference>
<evidence type="ECO:0000259" key="4">
    <source>
        <dbReference type="Pfam" id="PF03446"/>
    </source>
</evidence>
<dbReference type="Pfam" id="PF03446">
    <property type="entry name" value="NAD_binding_2"/>
    <property type="match status" value="1"/>
</dbReference>
<dbReference type="PROSITE" id="PS00895">
    <property type="entry name" value="3_HYDROXYISOBUT_DH"/>
    <property type="match status" value="1"/>
</dbReference>
<keyword evidence="2" id="KW-0520">NAD</keyword>
<evidence type="ECO:0000313" key="6">
    <source>
        <dbReference type="EMBL" id="GET22904.1"/>
    </source>
</evidence>
<feature type="domain" description="6-phosphogluconate dehydrogenase NADP-binding" evidence="4">
    <location>
        <begin position="2"/>
        <end position="161"/>
    </location>
</feature>
<dbReference type="EMBL" id="BLAU01000001">
    <property type="protein sequence ID" value="GET22904.1"/>
    <property type="molecule type" value="Genomic_DNA"/>
</dbReference>
<keyword evidence="1" id="KW-0560">Oxidoreductase</keyword>
<dbReference type="AlphaFoldDB" id="A0A2P8CBL1"/>
<dbReference type="Gene3D" id="1.10.1040.10">
    <property type="entry name" value="N-(1-d-carboxylethyl)-l-norvaline Dehydrogenase, domain 2"/>
    <property type="match status" value="1"/>
</dbReference>
<dbReference type="SUPFAM" id="SSF51735">
    <property type="entry name" value="NAD(P)-binding Rossmann-fold domains"/>
    <property type="match status" value="1"/>
</dbReference>
<feature type="active site" evidence="3">
    <location>
        <position position="170"/>
    </location>
</feature>
<dbReference type="Proteomes" id="UP000240621">
    <property type="component" value="Unassembled WGS sequence"/>
</dbReference>
<dbReference type="GO" id="GO:0016491">
    <property type="term" value="F:oxidoreductase activity"/>
    <property type="evidence" value="ECO:0007669"/>
    <property type="project" value="UniProtKB-KW"/>
</dbReference>
<dbReference type="InterPro" id="IPR029154">
    <property type="entry name" value="HIBADH-like_NADP-bd"/>
</dbReference>
<dbReference type="InterPro" id="IPR002204">
    <property type="entry name" value="3-OH-isobutyrate_DH-rel_CS"/>
</dbReference>
<dbReference type="GO" id="GO:0051287">
    <property type="term" value="F:NAD binding"/>
    <property type="evidence" value="ECO:0007669"/>
    <property type="project" value="InterPro"/>
</dbReference>
<dbReference type="Gene3D" id="3.40.50.720">
    <property type="entry name" value="NAD(P)-binding Rossmann-like Domain"/>
    <property type="match status" value="1"/>
</dbReference>
<dbReference type="RefSeq" id="WP_106542566.1">
    <property type="nucleotide sequence ID" value="NZ_BLAU01000001.1"/>
</dbReference>
<reference evidence="6 9" key="2">
    <citation type="submission" date="2019-10" db="EMBL/GenBank/DDBJ databases">
        <title>Prolixibacter strains distinguished by the presence of nitrate reductase genes were adept at nitrate-dependent anaerobic corrosion of metallic iron and carbon steel.</title>
        <authorList>
            <person name="Iino T."/>
            <person name="Shono N."/>
            <person name="Ito K."/>
            <person name="Nakamura R."/>
            <person name="Sueoka K."/>
            <person name="Harayama S."/>
            <person name="Ohkuma M."/>
        </authorList>
    </citation>
    <scope>NUCLEOTIDE SEQUENCE [LARGE SCALE GENOMIC DNA]</scope>
    <source>
        <strain evidence="6 9">MIC1-1</strain>
    </source>
</reference>
<evidence type="ECO:0000256" key="1">
    <source>
        <dbReference type="ARBA" id="ARBA00023002"/>
    </source>
</evidence>
<dbReference type="OrthoDB" id="9786703at2"/>
<dbReference type="GO" id="GO:0050661">
    <property type="term" value="F:NADP binding"/>
    <property type="evidence" value="ECO:0007669"/>
    <property type="project" value="InterPro"/>
</dbReference>
<dbReference type="Proteomes" id="UP000396862">
    <property type="component" value="Unassembled WGS sequence"/>
</dbReference>
<dbReference type="InterPro" id="IPR008927">
    <property type="entry name" value="6-PGluconate_DH-like_C_sf"/>
</dbReference>
<dbReference type="Pfam" id="PF14833">
    <property type="entry name" value="NAD_binding_11"/>
    <property type="match status" value="1"/>
</dbReference>
<organism evidence="7 8">
    <name type="scientific">Prolixibacter denitrificans</name>
    <dbReference type="NCBI Taxonomy" id="1541063"/>
    <lineage>
        <taxon>Bacteria</taxon>
        <taxon>Pseudomonadati</taxon>
        <taxon>Bacteroidota</taxon>
        <taxon>Bacteroidia</taxon>
        <taxon>Marinilabiliales</taxon>
        <taxon>Prolixibacteraceae</taxon>
        <taxon>Prolixibacter</taxon>
    </lineage>
</organism>
<dbReference type="SUPFAM" id="SSF48179">
    <property type="entry name" value="6-phosphogluconate dehydrogenase C-terminal domain-like"/>
    <property type="match status" value="1"/>
</dbReference>
<comment type="caution">
    <text evidence="7">The sequence shown here is derived from an EMBL/GenBank/DDBJ whole genome shotgun (WGS) entry which is preliminary data.</text>
</comment>
<accession>A0A2P8CBL1</accession>
<evidence type="ECO:0000256" key="2">
    <source>
        <dbReference type="ARBA" id="ARBA00023027"/>
    </source>
</evidence>
<dbReference type="PANTHER" id="PTHR43580">
    <property type="entry name" value="OXIDOREDUCTASE GLYR1-RELATED"/>
    <property type="match status" value="1"/>
</dbReference>
<dbReference type="InterPro" id="IPR051265">
    <property type="entry name" value="HIBADH-related_NP60_sf"/>
</dbReference>
<name>A0A2P8CBL1_9BACT</name>
<sequence>MKIAFIGLGIMGSRMAKNLVKENLNVTVYNRTRSAAEELGKLGATVAQSSADAVKDADVVISMLSTPGVVNDAAFGDSGFVKQMKKNALWVDCTTVDPGFSRNAAAKARSHNVRFMDAPVAGSKIPAEKGELLFLVGGAARDMQEVQSLFDIMGKKTIHAGDTGMGTSLKMLVNSQLAQAMAVFAESVVLGEKMGFSRDFLLEFLPGLPVTAPFIKAKADKIKSNDYSVEFPLEWMQKDLHLLGLTAYDNGVPQFMASVAAEIYALAKAEGLARDDFSALIKSLEKRAK</sequence>
<proteinExistence type="predicted"/>
<keyword evidence="9" id="KW-1185">Reference proteome</keyword>
<reference evidence="7 8" key="1">
    <citation type="submission" date="2018-03" db="EMBL/GenBank/DDBJ databases">
        <title>Genomic Encyclopedia of Archaeal and Bacterial Type Strains, Phase II (KMG-II): from individual species to whole genera.</title>
        <authorList>
            <person name="Goeker M."/>
        </authorList>
    </citation>
    <scope>NUCLEOTIDE SEQUENCE [LARGE SCALE GENOMIC DNA]</scope>
    <source>
        <strain evidence="7 8">DSM 27267</strain>
    </source>
</reference>
<evidence type="ECO:0000259" key="5">
    <source>
        <dbReference type="Pfam" id="PF14833"/>
    </source>
</evidence>
<gene>
    <name evidence="6" type="primary">ghr</name>
    <name evidence="7" type="ORF">CLV93_10695</name>
    <name evidence="6" type="ORF">JCM18694_31500</name>
</gene>
<evidence type="ECO:0000313" key="9">
    <source>
        <dbReference type="Proteomes" id="UP000396862"/>
    </source>
</evidence>
<dbReference type="InterPro" id="IPR036291">
    <property type="entry name" value="NAD(P)-bd_dom_sf"/>
</dbReference>
<evidence type="ECO:0000256" key="3">
    <source>
        <dbReference type="PIRSR" id="PIRSR000103-1"/>
    </source>
</evidence>
<protein>
    <submittedName>
        <fullName evidence="6 7">3-hydroxyisobutyrate dehydrogenase</fullName>
    </submittedName>
</protein>
<dbReference type="PIRSF" id="PIRSF000103">
    <property type="entry name" value="HIBADH"/>
    <property type="match status" value="1"/>
</dbReference>
<evidence type="ECO:0000313" key="8">
    <source>
        <dbReference type="Proteomes" id="UP000240621"/>
    </source>
</evidence>